<sequence>MPATCDYSYCDGTSSWCFYWGGVTSYDVNRGPVPGEMRAPLGPCGGPRPTPTTTTTAGHAAPHRTRAA</sequence>
<gene>
    <name evidence="2" type="ORF">OCS_02194</name>
</gene>
<evidence type="ECO:0000313" key="2">
    <source>
        <dbReference type="EMBL" id="EQL02100.1"/>
    </source>
</evidence>
<dbReference type="OrthoDB" id="4837799at2759"/>
<dbReference type="EMBL" id="KE652352">
    <property type="protein sequence ID" value="EQL02100.1"/>
    <property type="molecule type" value="Genomic_DNA"/>
</dbReference>
<feature type="region of interest" description="Disordered" evidence="1">
    <location>
        <begin position="37"/>
        <end position="68"/>
    </location>
</feature>
<dbReference type="Proteomes" id="UP000019374">
    <property type="component" value="Unassembled WGS sequence"/>
</dbReference>
<dbReference type="HOGENOM" id="CLU_2794597_0_0_1"/>
<dbReference type="eggNOG" id="ENOG502RMY6">
    <property type="taxonomic scope" value="Eukaryota"/>
</dbReference>
<evidence type="ECO:0000313" key="3">
    <source>
        <dbReference type="Proteomes" id="UP000019374"/>
    </source>
</evidence>
<reference evidence="2 3" key="1">
    <citation type="journal article" date="2013" name="Chin. Sci. Bull.">
        <title>Genome survey uncovers the secrets of sex and lifestyle in caterpillar fungus.</title>
        <authorList>
            <person name="Hu X."/>
            <person name="Zhang Y."/>
            <person name="Xiao G."/>
            <person name="Zheng P."/>
            <person name="Xia Y."/>
            <person name="Zhang X."/>
            <person name="St Leger R.J."/>
            <person name="Liu X."/>
            <person name="Wang C."/>
        </authorList>
    </citation>
    <scope>NUCLEOTIDE SEQUENCE [LARGE SCALE GENOMIC DNA]</scope>
    <source>
        <strain evidence="3">Co18 / CGMCC 3.14243</strain>
        <tissue evidence="2">Fruit-body</tissue>
    </source>
</reference>
<proteinExistence type="predicted"/>
<protein>
    <submittedName>
        <fullName evidence="2">Uncharacterized protein</fullName>
    </submittedName>
</protein>
<accession>T5A9E6</accession>
<dbReference type="AlphaFoldDB" id="T5A9E6"/>
<organism evidence="2 3">
    <name type="scientific">Ophiocordyceps sinensis (strain Co18 / CGMCC 3.14243)</name>
    <name type="common">Yarsagumba caterpillar fungus</name>
    <name type="synonym">Hirsutella sinensis</name>
    <dbReference type="NCBI Taxonomy" id="911162"/>
    <lineage>
        <taxon>Eukaryota</taxon>
        <taxon>Fungi</taxon>
        <taxon>Dikarya</taxon>
        <taxon>Ascomycota</taxon>
        <taxon>Pezizomycotina</taxon>
        <taxon>Sordariomycetes</taxon>
        <taxon>Hypocreomycetidae</taxon>
        <taxon>Hypocreales</taxon>
        <taxon>Ophiocordycipitaceae</taxon>
        <taxon>Ophiocordyceps</taxon>
    </lineage>
</organism>
<feature type="compositionally biased region" description="Low complexity" evidence="1">
    <location>
        <begin position="51"/>
        <end position="60"/>
    </location>
</feature>
<evidence type="ECO:0000256" key="1">
    <source>
        <dbReference type="SAM" id="MobiDB-lite"/>
    </source>
</evidence>
<name>T5A9E6_OPHSC</name>